<evidence type="ECO:0000313" key="2">
    <source>
        <dbReference type="Proteomes" id="UP001054837"/>
    </source>
</evidence>
<dbReference type="AlphaFoldDB" id="A0AAV4WIL8"/>
<gene>
    <name evidence="1" type="ORF">CDAR_622871</name>
</gene>
<reference evidence="1 2" key="1">
    <citation type="submission" date="2021-06" db="EMBL/GenBank/DDBJ databases">
        <title>Caerostris darwini draft genome.</title>
        <authorList>
            <person name="Kono N."/>
            <person name="Arakawa K."/>
        </authorList>
    </citation>
    <scope>NUCLEOTIDE SEQUENCE [LARGE SCALE GENOMIC DNA]</scope>
</reference>
<dbReference type="Proteomes" id="UP001054837">
    <property type="component" value="Unassembled WGS sequence"/>
</dbReference>
<proteinExistence type="predicted"/>
<dbReference type="EMBL" id="BPLQ01014726">
    <property type="protein sequence ID" value="GIY82597.1"/>
    <property type="molecule type" value="Genomic_DNA"/>
</dbReference>
<accession>A0AAV4WIL8</accession>
<keyword evidence="2" id="KW-1185">Reference proteome</keyword>
<organism evidence="1 2">
    <name type="scientific">Caerostris darwini</name>
    <dbReference type="NCBI Taxonomy" id="1538125"/>
    <lineage>
        <taxon>Eukaryota</taxon>
        <taxon>Metazoa</taxon>
        <taxon>Ecdysozoa</taxon>
        <taxon>Arthropoda</taxon>
        <taxon>Chelicerata</taxon>
        <taxon>Arachnida</taxon>
        <taxon>Araneae</taxon>
        <taxon>Araneomorphae</taxon>
        <taxon>Entelegynae</taxon>
        <taxon>Araneoidea</taxon>
        <taxon>Araneidae</taxon>
        <taxon>Caerostris</taxon>
    </lineage>
</organism>
<name>A0AAV4WIL8_9ARAC</name>
<sequence length="91" mass="10400">MKSLSPCGNRVQPFEPCCQQADRNYNYSTGHNPFINHFTEFRVRENGKLFSAAHSVSHSLDRSAHGLISWVHMQLKKSDISTIERAAFIFC</sequence>
<protein>
    <submittedName>
        <fullName evidence="1">Uncharacterized protein</fullName>
    </submittedName>
</protein>
<evidence type="ECO:0000313" key="1">
    <source>
        <dbReference type="EMBL" id="GIY82597.1"/>
    </source>
</evidence>
<comment type="caution">
    <text evidence="1">The sequence shown here is derived from an EMBL/GenBank/DDBJ whole genome shotgun (WGS) entry which is preliminary data.</text>
</comment>